<protein>
    <submittedName>
        <fullName evidence="1">Uncharacterized protein</fullName>
    </submittedName>
</protein>
<proteinExistence type="predicted"/>
<dbReference type="Proteomes" id="UP000823775">
    <property type="component" value="Unassembled WGS sequence"/>
</dbReference>
<sequence length="65" mass="7418">SWNLEDFLEGLDGWYDESSCRPTSFCMIHQVCRVEERVDLLVVTISACDESSYHLATVESFVGLE</sequence>
<organism evidence="1 2">
    <name type="scientific">Datura stramonium</name>
    <name type="common">Jimsonweed</name>
    <name type="synonym">Common thornapple</name>
    <dbReference type="NCBI Taxonomy" id="4076"/>
    <lineage>
        <taxon>Eukaryota</taxon>
        <taxon>Viridiplantae</taxon>
        <taxon>Streptophyta</taxon>
        <taxon>Embryophyta</taxon>
        <taxon>Tracheophyta</taxon>
        <taxon>Spermatophyta</taxon>
        <taxon>Magnoliopsida</taxon>
        <taxon>eudicotyledons</taxon>
        <taxon>Gunneridae</taxon>
        <taxon>Pentapetalae</taxon>
        <taxon>asterids</taxon>
        <taxon>lamiids</taxon>
        <taxon>Solanales</taxon>
        <taxon>Solanaceae</taxon>
        <taxon>Solanoideae</taxon>
        <taxon>Datureae</taxon>
        <taxon>Datura</taxon>
    </lineage>
</organism>
<feature type="non-terminal residue" evidence="1">
    <location>
        <position position="65"/>
    </location>
</feature>
<dbReference type="EMBL" id="JACEIK010003353">
    <property type="protein sequence ID" value="MCD9641406.1"/>
    <property type="molecule type" value="Genomic_DNA"/>
</dbReference>
<accession>A0ABS8V484</accession>
<gene>
    <name evidence="1" type="ORF">HAX54_027581</name>
</gene>
<keyword evidence="2" id="KW-1185">Reference proteome</keyword>
<evidence type="ECO:0000313" key="1">
    <source>
        <dbReference type="EMBL" id="MCD9641406.1"/>
    </source>
</evidence>
<name>A0ABS8V484_DATST</name>
<feature type="non-terminal residue" evidence="1">
    <location>
        <position position="1"/>
    </location>
</feature>
<reference evidence="1 2" key="1">
    <citation type="journal article" date="2021" name="BMC Genomics">
        <title>Datura genome reveals duplications of psychoactive alkaloid biosynthetic genes and high mutation rate following tissue culture.</title>
        <authorList>
            <person name="Rajewski A."/>
            <person name="Carter-House D."/>
            <person name="Stajich J."/>
            <person name="Litt A."/>
        </authorList>
    </citation>
    <scope>NUCLEOTIDE SEQUENCE [LARGE SCALE GENOMIC DNA]</scope>
    <source>
        <strain evidence="1">AR-01</strain>
    </source>
</reference>
<comment type="caution">
    <text evidence="1">The sequence shown here is derived from an EMBL/GenBank/DDBJ whole genome shotgun (WGS) entry which is preliminary data.</text>
</comment>
<evidence type="ECO:0000313" key="2">
    <source>
        <dbReference type="Proteomes" id="UP000823775"/>
    </source>
</evidence>